<evidence type="ECO:0000256" key="1">
    <source>
        <dbReference type="ARBA" id="ARBA00006739"/>
    </source>
</evidence>
<dbReference type="InterPro" id="IPR029044">
    <property type="entry name" value="Nucleotide-diphossugar_trans"/>
</dbReference>
<gene>
    <name evidence="6" type="ORF">RM53_16285</name>
</gene>
<evidence type="ECO:0000313" key="6">
    <source>
        <dbReference type="EMBL" id="KIC53931.1"/>
    </source>
</evidence>
<comment type="similarity">
    <text evidence="1">Belongs to the glycosyltransferase 2 family.</text>
</comment>
<evidence type="ECO:0000313" key="7">
    <source>
        <dbReference type="Proteomes" id="UP000031166"/>
    </source>
</evidence>
<dbReference type="Gene3D" id="3.90.550.10">
    <property type="entry name" value="Spore Coat Polysaccharide Biosynthesis Protein SpsA, Chain A"/>
    <property type="match status" value="1"/>
</dbReference>
<dbReference type="PANTHER" id="PTHR43179">
    <property type="entry name" value="RHAMNOSYLTRANSFERASE WBBL"/>
    <property type="match status" value="1"/>
</dbReference>
<protein>
    <submittedName>
        <fullName evidence="6">Glycosyl transferase</fullName>
    </submittedName>
</protein>
<dbReference type="STRING" id="172043.RM53_16285"/>
<dbReference type="GO" id="GO:0016757">
    <property type="term" value="F:glycosyltransferase activity"/>
    <property type="evidence" value="ECO:0007669"/>
    <property type="project" value="UniProtKB-KW"/>
</dbReference>
<keyword evidence="3 6" id="KW-0808">Transferase</keyword>
<dbReference type="Pfam" id="PF00535">
    <property type="entry name" value="Glycos_transf_2"/>
    <property type="match status" value="1"/>
</dbReference>
<dbReference type="PANTHER" id="PTHR43179:SF12">
    <property type="entry name" value="GALACTOFURANOSYLTRANSFERASE GLFT2"/>
    <property type="match status" value="1"/>
</dbReference>
<evidence type="ECO:0000256" key="2">
    <source>
        <dbReference type="ARBA" id="ARBA00022676"/>
    </source>
</evidence>
<dbReference type="RefSeq" id="WP_039248691.1">
    <property type="nucleotide sequence ID" value="NZ_JWSY01000055.1"/>
</dbReference>
<feature type="domain" description="Galactosyltransferase C-terminal" evidence="5">
    <location>
        <begin position="159"/>
        <end position="199"/>
    </location>
</feature>
<reference evidence="6 7" key="1">
    <citation type="submission" date="2014-12" db="EMBL/GenBank/DDBJ databases">
        <title>Genome sequencing of Brevundimonas nasdae TPW30.</title>
        <authorList>
            <person name="Tan P.W."/>
            <person name="Chan K.-G."/>
        </authorList>
    </citation>
    <scope>NUCLEOTIDE SEQUENCE [LARGE SCALE GENOMIC DNA]</scope>
    <source>
        <strain evidence="6 7">TPW30</strain>
    </source>
</reference>
<dbReference type="Pfam" id="PF02709">
    <property type="entry name" value="Glyco_transf_7C"/>
    <property type="match status" value="1"/>
</dbReference>
<name>A0A0B4CHN5_9CAUL</name>
<dbReference type="InterPro" id="IPR027791">
    <property type="entry name" value="Galactosyl_T_C"/>
</dbReference>
<dbReference type="AlphaFoldDB" id="A0A0B4CHN5"/>
<keyword evidence="2" id="KW-0328">Glycosyltransferase</keyword>
<comment type="caution">
    <text evidence="6">The sequence shown here is derived from an EMBL/GenBank/DDBJ whole genome shotgun (WGS) entry which is preliminary data.</text>
</comment>
<dbReference type="Proteomes" id="UP000031166">
    <property type="component" value="Unassembled WGS sequence"/>
</dbReference>
<proteinExistence type="inferred from homology"/>
<evidence type="ECO:0000259" key="4">
    <source>
        <dbReference type="Pfam" id="PF00535"/>
    </source>
</evidence>
<evidence type="ECO:0000259" key="5">
    <source>
        <dbReference type="Pfam" id="PF02709"/>
    </source>
</evidence>
<feature type="domain" description="Glycosyltransferase 2-like" evidence="4">
    <location>
        <begin position="8"/>
        <end position="124"/>
    </location>
</feature>
<evidence type="ECO:0000256" key="3">
    <source>
        <dbReference type="ARBA" id="ARBA00022679"/>
    </source>
</evidence>
<accession>A0A0B4CHN5</accession>
<dbReference type="SUPFAM" id="SSF53448">
    <property type="entry name" value="Nucleotide-diphospho-sugar transferases"/>
    <property type="match status" value="1"/>
</dbReference>
<dbReference type="InterPro" id="IPR001173">
    <property type="entry name" value="Glyco_trans_2-like"/>
</dbReference>
<organism evidence="6 7">
    <name type="scientific">Brevundimonas nasdae</name>
    <dbReference type="NCBI Taxonomy" id="172043"/>
    <lineage>
        <taxon>Bacteria</taxon>
        <taxon>Pseudomonadati</taxon>
        <taxon>Pseudomonadota</taxon>
        <taxon>Alphaproteobacteria</taxon>
        <taxon>Caulobacterales</taxon>
        <taxon>Caulobacteraceae</taxon>
        <taxon>Brevundimonas</taxon>
    </lineage>
</organism>
<dbReference type="CDD" id="cd00761">
    <property type="entry name" value="Glyco_tranf_GTA_type"/>
    <property type="match status" value="1"/>
</dbReference>
<sequence length="284" mass="30789">MTTLSALTLVRNRQAHLDRLVEGLMLSASPPDELIVVDMSDAPVRLPPLGFPVRVERLAGDALPLAAARNLAAALASGDILLFLDVDCIVSSAVCDRMQAVLAEHDAVICPEVLYLPAGAVRPGPLSEVDLSAAGRPHPVRPFPREGESPEGNPGLFWSLAFALRRSTFHRLGGFDETYVGYSAEDTDLGFRIAREGLPLLFAGGAPVFHQHHDGYDPPLQHFRALIANAKRFHAAWSIWPMDGWLTAMADLGLVDWSSDDLIIRRDPTPAEIAAARKDPANPF</sequence>
<dbReference type="EMBL" id="JWSY01000055">
    <property type="protein sequence ID" value="KIC53931.1"/>
    <property type="molecule type" value="Genomic_DNA"/>
</dbReference>